<name>L7JM25_PYRO1</name>
<protein>
    <submittedName>
        <fullName evidence="2">Uncharacterized protein</fullName>
    </submittedName>
</protein>
<keyword evidence="1" id="KW-0812">Transmembrane</keyword>
<proteinExistence type="predicted"/>
<dbReference type="AlphaFoldDB" id="L7JM25"/>
<reference evidence="2" key="1">
    <citation type="journal article" date="2012" name="PLoS Genet.">
        <title>Comparative analysis of the genomes of two field isolates of the rice blast fungus Magnaporthe oryzae.</title>
        <authorList>
            <person name="Xue M."/>
            <person name="Yang J."/>
            <person name="Li Z."/>
            <person name="Hu S."/>
            <person name="Yao N."/>
            <person name="Dean R.A."/>
            <person name="Zhao W."/>
            <person name="Shen M."/>
            <person name="Zhang H."/>
            <person name="Li C."/>
            <person name="Liu L."/>
            <person name="Cao L."/>
            <person name="Xu X."/>
            <person name="Xing Y."/>
            <person name="Hsiang T."/>
            <person name="Zhang Z."/>
            <person name="Xu J.R."/>
            <person name="Peng Y.L."/>
        </authorList>
    </citation>
    <scope>NUCLEOTIDE SEQUENCE [LARGE SCALE GENOMIC DNA]</scope>
    <source>
        <strain evidence="2">P131</strain>
    </source>
</reference>
<keyword evidence="1" id="KW-0472">Membrane</keyword>
<accession>L7JM25</accession>
<evidence type="ECO:0000256" key="1">
    <source>
        <dbReference type="SAM" id="Phobius"/>
    </source>
</evidence>
<sequence length="86" mass="9922">MPIFKFENDWRDIYLRPVPRSKDDEVSGGMPVVSGYIWYYVVISLVLTCVTTAILLFGHRLKRRQDRRTEGVTLGAVKAGNYWSIV</sequence>
<keyword evidence="1" id="KW-1133">Transmembrane helix</keyword>
<organism>
    <name type="scientific">Pyricularia oryzae (strain P131)</name>
    <name type="common">Rice blast fungus</name>
    <name type="synonym">Magnaporthe oryzae</name>
    <dbReference type="NCBI Taxonomy" id="1143193"/>
    <lineage>
        <taxon>Eukaryota</taxon>
        <taxon>Fungi</taxon>
        <taxon>Dikarya</taxon>
        <taxon>Ascomycota</taxon>
        <taxon>Pezizomycotina</taxon>
        <taxon>Sordariomycetes</taxon>
        <taxon>Sordariomycetidae</taxon>
        <taxon>Magnaporthales</taxon>
        <taxon>Pyriculariaceae</taxon>
        <taxon>Pyricularia</taxon>
    </lineage>
</organism>
<gene>
    <name evidence="2" type="ORF">OOW_P131scaffold00191g8</name>
</gene>
<dbReference type="EMBL" id="JH794696">
    <property type="protein sequence ID" value="ELQ69123.1"/>
    <property type="molecule type" value="Genomic_DNA"/>
</dbReference>
<feature type="transmembrane region" description="Helical" evidence="1">
    <location>
        <begin position="37"/>
        <end position="58"/>
    </location>
</feature>
<evidence type="ECO:0000313" key="2">
    <source>
        <dbReference type="EMBL" id="ELQ69123.1"/>
    </source>
</evidence>